<dbReference type="Proteomes" id="UP000663829">
    <property type="component" value="Unassembled WGS sequence"/>
</dbReference>
<comment type="caution">
    <text evidence="2">The sequence shown here is derived from an EMBL/GenBank/DDBJ whole genome shotgun (WGS) entry which is preliminary data.</text>
</comment>
<evidence type="ECO:0000313" key="5">
    <source>
        <dbReference type="Proteomes" id="UP000663829"/>
    </source>
</evidence>
<dbReference type="EMBL" id="CAJNOQ010019404">
    <property type="protein sequence ID" value="CAF1449529.1"/>
    <property type="molecule type" value="Genomic_DNA"/>
</dbReference>
<dbReference type="OrthoDB" id="10003914at2759"/>
<dbReference type="AlphaFoldDB" id="A0A815PIP2"/>
<sequence length="232" mass="26791">MTDESMAVFLCVRPLEDHIGPTGYKIEKFIWGDGRASHAFLMVWPLNDTQLTVIEIEYRGVKKMILSTKEVDGFLSSIVQIEFLGLTSYKLDDLINNAKHYIELNPHYNAVCNNCRTLVEYLLNKIPEFCSLPREKHSVLEYYHQQSKINHKTQMERFIETNGKKKLYKSIIQSLQNNNSNELTQFDSINNKPLPLISNEPTDLKEKIRELLMLATLPSKFSSTSTLETDSQ</sequence>
<dbReference type="EMBL" id="CAJOBC010084851">
    <property type="protein sequence ID" value="CAF4323244.1"/>
    <property type="molecule type" value="Genomic_DNA"/>
</dbReference>
<dbReference type="Proteomes" id="UP000681722">
    <property type="component" value="Unassembled WGS sequence"/>
</dbReference>
<accession>A0A815PIP2</accession>
<keyword evidence="5" id="KW-1185">Reference proteome</keyword>
<protein>
    <submittedName>
        <fullName evidence="2">Uncharacterized protein</fullName>
    </submittedName>
</protein>
<name>A0A815PIP2_9BILA</name>
<organism evidence="2 5">
    <name type="scientific">Didymodactylos carnosus</name>
    <dbReference type="NCBI Taxonomy" id="1234261"/>
    <lineage>
        <taxon>Eukaryota</taxon>
        <taxon>Metazoa</taxon>
        <taxon>Spiralia</taxon>
        <taxon>Gnathifera</taxon>
        <taxon>Rotifera</taxon>
        <taxon>Eurotatoria</taxon>
        <taxon>Bdelloidea</taxon>
        <taxon>Philodinida</taxon>
        <taxon>Philodinidae</taxon>
        <taxon>Didymodactylos</taxon>
    </lineage>
</organism>
<dbReference type="EMBL" id="CAJOBA010042643">
    <property type="protein sequence ID" value="CAF4137245.1"/>
    <property type="molecule type" value="Genomic_DNA"/>
</dbReference>
<evidence type="ECO:0000313" key="3">
    <source>
        <dbReference type="EMBL" id="CAF4137245.1"/>
    </source>
</evidence>
<dbReference type="Proteomes" id="UP000677228">
    <property type="component" value="Unassembled WGS sequence"/>
</dbReference>
<evidence type="ECO:0000313" key="1">
    <source>
        <dbReference type="EMBL" id="CAF1326103.1"/>
    </source>
</evidence>
<gene>
    <name evidence="2" type="ORF">GPM918_LOCUS34682</name>
    <name evidence="1" type="ORF">OVA965_LOCUS29667</name>
    <name evidence="4" type="ORF">SRO942_LOCUS35385</name>
    <name evidence="3" type="ORF">TMI583_LOCUS30451</name>
</gene>
<evidence type="ECO:0000313" key="2">
    <source>
        <dbReference type="EMBL" id="CAF1449529.1"/>
    </source>
</evidence>
<reference evidence="2" key="1">
    <citation type="submission" date="2021-02" db="EMBL/GenBank/DDBJ databases">
        <authorList>
            <person name="Nowell W R."/>
        </authorList>
    </citation>
    <scope>NUCLEOTIDE SEQUENCE</scope>
</reference>
<proteinExistence type="predicted"/>
<evidence type="ECO:0000313" key="4">
    <source>
        <dbReference type="EMBL" id="CAF4323244.1"/>
    </source>
</evidence>
<dbReference type="Proteomes" id="UP000682733">
    <property type="component" value="Unassembled WGS sequence"/>
</dbReference>
<dbReference type="EMBL" id="CAJNOK010021032">
    <property type="protein sequence ID" value="CAF1326103.1"/>
    <property type="molecule type" value="Genomic_DNA"/>
</dbReference>